<sequence length="256" mass="29631">MKFLVVLCLTIVCSYAEPLRIRGGQEVDIGDYFHVCKRNKEFNTCLQETLQEALPKWAKGIPELGITQLDPFIEPEITINFKQNQFQGHATMRNVRMYGFSNVLIKNVESELTDDKLAIDVDCFFPRLETEGNFKGQGSFNAIVLNTKGYYNMSMSEVSAIWKIRGEKEVINGEEFMKIKSFTMRPKVEKMKIYVSDLFPGNPELNQATNMFLNENWQRIYNELLPYAEKYWSTAMAKIANEVFLKVPYDDLIPLN</sequence>
<feature type="signal peptide" evidence="4">
    <location>
        <begin position="1"/>
        <end position="16"/>
    </location>
</feature>
<dbReference type="AlphaFoldDB" id="A0A0G3ZAP9"/>
<dbReference type="EMBL" id="KP403736">
    <property type="protein sequence ID" value="AKM52555.1"/>
    <property type="molecule type" value="mRNA"/>
</dbReference>
<dbReference type="SMR" id="A0A0G3ZAP9"/>
<dbReference type="Gene3D" id="3.15.10.30">
    <property type="entry name" value="Haemolymph juvenile hormone binding protein"/>
    <property type="match status" value="1"/>
</dbReference>
<dbReference type="Pfam" id="PF06585">
    <property type="entry name" value="JHBP"/>
    <property type="match status" value="1"/>
</dbReference>
<keyword evidence="2" id="KW-0090">Biological rhythms</keyword>
<proteinExistence type="evidence at transcript level"/>
<evidence type="ECO:0000256" key="1">
    <source>
        <dbReference type="ARBA" id="ARBA00022729"/>
    </source>
</evidence>
<dbReference type="SMART" id="SM00700">
    <property type="entry name" value="JHBP"/>
    <property type="match status" value="1"/>
</dbReference>
<protein>
    <submittedName>
        <fullName evidence="5">Odorant-binding protein 15</fullName>
    </submittedName>
</protein>
<evidence type="ECO:0000256" key="2">
    <source>
        <dbReference type="ARBA" id="ARBA00023108"/>
    </source>
</evidence>
<keyword evidence="1 4" id="KW-0732">Signal</keyword>
<name>A0A0G3ZAP9_CHRPA</name>
<dbReference type="FunFam" id="3.15.10.30:FF:000001">
    <property type="entry name" value="Takeout-like protein 1"/>
    <property type="match status" value="1"/>
</dbReference>
<evidence type="ECO:0000256" key="3">
    <source>
        <dbReference type="ARBA" id="ARBA00060902"/>
    </source>
</evidence>
<evidence type="ECO:0000256" key="4">
    <source>
        <dbReference type="SAM" id="SignalP"/>
    </source>
</evidence>
<dbReference type="PANTHER" id="PTHR11008:SF18">
    <property type="entry name" value="BCDNA.GH05536-RELATED"/>
    <property type="match status" value="1"/>
</dbReference>
<dbReference type="InterPro" id="IPR038606">
    <property type="entry name" value="To_sf"/>
</dbReference>
<feature type="chain" id="PRO_5005186404" evidence="4">
    <location>
        <begin position="17"/>
        <end position="256"/>
    </location>
</feature>
<dbReference type="GO" id="GO:0007623">
    <property type="term" value="P:circadian rhythm"/>
    <property type="evidence" value="ECO:0007669"/>
    <property type="project" value="UniProtKB-ARBA"/>
</dbReference>
<dbReference type="PANTHER" id="PTHR11008">
    <property type="entry name" value="PROTEIN TAKEOUT-LIKE PROTEIN"/>
    <property type="match status" value="1"/>
</dbReference>
<accession>A0A0G3ZAP9</accession>
<dbReference type="GO" id="GO:0005615">
    <property type="term" value="C:extracellular space"/>
    <property type="evidence" value="ECO:0007669"/>
    <property type="project" value="TreeGrafter"/>
</dbReference>
<reference evidence="5" key="1">
    <citation type="submission" date="2014-12" db="EMBL/GenBank/DDBJ databases">
        <title>Identification and Comparison of Olfaction Genes Expressed in the Antennae of Two Lacewing Species.</title>
        <authorList>
            <person name="Li Z."/>
        </authorList>
    </citation>
    <scope>NUCLEOTIDE SEQUENCE</scope>
</reference>
<comment type="similarity">
    <text evidence="3">Belongs to the TO family.</text>
</comment>
<evidence type="ECO:0000313" key="5">
    <source>
        <dbReference type="EMBL" id="AKM52555.1"/>
    </source>
</evidence>
<organism evidence="5">
    <name type="scientific">Chrysopa pallens</name>
    <name type="common">Green lacewing</name>
    <name type="synonym">Hemerobius pallens</name>
    <dbReference type="NCBI Taxonomy" id="417485"/>
    <lineage>
        <taxon>Eukaryota</taxon>
        <taxon>Metazoa</taxon>
        <taxon>Ecdysozoa</taxon>
        <taxon>Arthropoda</taxon>
        <taxon>Hexapoda</taxon>
        <taxon>Insecta</taxon>
        <taxon>Pterygota</taxon>
        <taxon>Neoptera</taxon>
        <taxon>Endopterygota</taxon>
        <taxon>Neuroptera</taxon>
        <taxon>Hemerobiiformia</taxon>
        <taxon>Chrysopidae</taxon>
        <taxon>Chrysopinae</taxon>
        <taxon>Chrysopa</taxon>
    </lineage>
</organism>
<dbReference type="InterPro" id="IPR010562">
    <property type="entry name" value="Haemolymph_juvenile_hormone-bd"/>
</dbReference>